<sequence>MTDIQITEHHEQPTAGVRETVPMAELTDFFSRAFSATMEALGAQGLHPVGPPYGKYYGMPGEVVDVEAGFPVATPITPAGKVVPGTLPGGRTVEATHIGPYDTMENTYADVQRYFAEQKLTPSEIMWECYLSDPDTEPDPANWRTQICWPLA</sequence>
<gene>
    <name evidence="2" type="ORF">GCM10011600_12370</name>
</gene>
<evidence type="ECO:0000259" key="1">
    <source>
        <dbReference type="SMART" id="SM00871"/>
    </source>
</evidence>
<dbReference type="InterPro" id="IPR011256">
    <property type="entry name" value="Reg_factor_effector_dom_sf"/>
</dbReference>
<reference evidence="2" key="1">
    <citation type="journal article" date="2014" name="Int. J. Syst. Evol. Microbiol.">
        <title>Complete genome sequence of Corynebacterium casei LMG S-19264T (=DSM 44701T), isolated from a smear-ripened cheese.</title>
        <authorList>
            <consortium name="US DOE Joint Genome Institute (JGI-PGF)"/>
            <person name="Walter F."/>
            <person name="Albersmeier A."/>
            <person name="Kalinowski J."/>
            <person name="Ruckert C."/>
        </authorList>
    </citation>
    <scope>NUCLEOTIDE SEQUENCE</scope>
    <source>
        <strain evidence="2">CGMCC 1.16548</strain>
    </source>
</reference>
<keyword evidence="3" id="KW-1185">Reference proteome</keyword>
<comment type="caution">
    <text evidence="2">The sequence shown here is derived from an EMBL/GenBank/DDBJ whole genome shotgun (WGS) entry which is preliminary data.</text>
</comment>
<dbReference type="EMBL" id="BNAI01000002">
    <property type="protein sequence ID" value="GHF13096.1"/>
    <property type="molecule type" value="Genomic_DNA"/>
</dbReference>
<evidence type="ECO:0000313" key="3">
    <source>
        <dbReference type="Proteomes" id="UP000617531"/>
    </source>
</evidence>
<dbReference type="Gene3D" id="3.20.80.10">
    <property type="entry name" value="Regulatory factor, effector binding domain"/>
    <property type="match status" value="1"/>
</dbReference>
<dbReference type="SMART" id="SM00871">
    <property type="entry name" value="AraC_E_bind"/>
    <property type="match status" value="1"/>
</dbReference>
<accession>A0A8J3GPW9</accession>
<dbReference type="Pfam" id="PF06445">
    <property type="entry name" value="GyrI-like"/>
    <property type="match status" value="1"/>
</dbReference>
<organism evidence="2 3">
    <name type="scientific">Pseudolysinimonas yzui</name>
    <dbReference type="NCBI Taxonomy" id="2708254"/>
    <lineage>
        <taxon>Bacteria</taxon>
        <taxon>Bacillati</taxon>
        <taxon>Actinomycetota</taxon>
        <taxon>Actinomycetes</taxon>
        <taxon>Micrococcales</taxon>
        <taxon>Microbacteriaceae</taxon>
        <taxon>Pseudolysinimonas</taxon>
    </lineage>
</organism>
<dbReference type="AlphaFoldDB" id="A0A8J3GPW9"/>
<protein>
    <recommendedName>
        <fullName evidence="1">AraC effector-binding domain-containing protein</fullName>
    </recommendedName>
</protein>
<dbReference type="SUPFAM" id="SSF55136">
    <property type="entry name" value="Probable bacterial effector-binding domain"/>
    <property type="match status" value="1"/>
</dbReference>
<evidence type="ECO:0000313" key="2">
    <source>
        <dbReference type="EMBL" id="GHF13096.1"/>
    </source>
</evidence>
<dbReference type="RefSeq" id="WP_191282606.1">
    <property type="nucleotide sequence ID" value="NZ_BNAI01000002.1"/>
</dbReference>
<dbReference type="Proteomes" id="UP000617531">
    <property type="component" value="Unassembled WGS sequence"/>
</dbReference>
<dbReference type="InterPro" id="IPR010499">
    <property type="entry name" value="AraC_E-bd"/>
</dbReference>
<name>A0A8J3GPW9_9MICO</name>
<reference evidence="2" key="2">
    <citation type="submission" date="2020-09" db="EMBL/GenBank/DDBJ databases">
        <authorList>
            <person name="Sun Q."/>
            <person name="Zhou Y."/>
        </authorList>
    </citation>
    <scope>NUCLEOTIDE SEQUENCE</scope>
    <source>
        <strain evidence="2">CGMCC 1.16548</strain>
    </source>
</reference>
<dbReference type="InterPro" id="IPR029442">
    <property type="entry name" value="GyrI-like"/>
</dbReference>
<feature type="domain" description="AraC effector-binding" evidence="1">
    <location>
        <begin position="2"/>
        <end position="152"/>
    </location>
</feature>
<proteinExistence type="predicted"/>